<evidence type="ECO:0000313" key="2">
    <source>
        <dbReference type="Proteomes" id="UP000324222"/>
    </source>
</evidence>
<proteinExistence type="predicted"/>
<dbReference type="Proteomes" id="UP000324222">
    <property type="component" value="Unassembled WGS sequence"/>
</dbReference>
<sequence>MKVNRQLSPEPTATATRRFVAVRAQSLFTVIAAPTPAASAAAAAAAAAAHQSQPVAGNEPPQGNHGHFHTWTAACRLSYLTRNVKSRMSNFGSVISFVALRPERIGHGGGGGAPRDLRPPPRRCLGAPLSQDSRPCTTSHANTGVAPRLCDVGISFISRVGPQR</sequence>
<organism evidence="1 2">
    <name type="scientific">Portunus trituberculatus</name>
    <name type="common">Swimming crab</name>
    <name type="synonym">Neptunus trituberculatus</name>
    <dbReference type="NCBI Taxonomy" id="210409"/>
    <lineage>
        <taxon>Eukaryota</taxon>
        <taxon>Metazoa</taxon>
        <taxon>Ecdysozoa</taxon>
        <taxon>Arthropoda</taxon>
        <taxon>Crustacea</taxon>
        <taxon>Multicrustacea</taxon>
        <taxon>Malacostraca</taxon>
        <taxon>Eumalacostraca</taxon>
        <taxon>Eucarida</taxon>
        <taxon>Decapoda</taxon>
        <taxon>Pleocyemata</taxon>
        <taxon>Brachyura</taxon>
        <taxon>Eubrachyura</taxon>
        <taxon>Portunoidea</taxon>
        <taxon>Portunidae</taxon>
        <taxon>Portuninae</taxon>
        <taxon>Portunus</taxon>
    </lineage>
</organism>
<comment type="caution">
    <text evidence="1">The sequence shown here is derived from an EMBL/GenBank/DDBJ whole genome shotgun (WGS) entry which is preliminary data.</text>
</comment>
<dbReference type="AlphaFoldDB" id="A0A5B7IEB0"/>
<accession>A0A5B7IEB0</accession>
<keyword evidence="2" id="KW-1185">Reference proteome</keyword>
<reference evidence="1 2" key="1">
    <citation type="submission" date="2019-05" db="EMBL/GenBank/DDBJ databases">
        <title>Another draft genome of Portunus trituberculatus and its Hox gene families provides insights of decapod evolution.</title>
        <authorList>
            <person name="Jeong J.-H."/>
            <person name="Song I."/>
            <person name="Kim S."/>
            <person name="Choi T."/>
            <person name="Kim D."/>
            <person name="Ryu S."/>
            <person name="Kim W."/>
        </authorList>
    </citation>
    <scope>NUCLEOTIDE SEQUENCE [LARGE SCALE GENOMIC DNA]</scope>
    <source>
        <tissue evidence="1">Muscle</tissue>
    </source>
</reference>
<gene>
    <name evidence="1" type="ORF">E2C01_073734</name>
</gene>
<name>A0A5B7IEB0_PORTR</name>
<evidence type="ECO:0000313" key="1">
    <source>
        <dbReference type="EMBL" id="MPC79218.1"/>
    </source>
</evidence>
<dbReference type="EMBL" id="VSRR010050550">
    <property type="protein sequence ID" value="MPC79218.1"/>
    <property type="molecule type" value="Genomic_DNA"/>
</dbReference>
<protein>
    <submittedName>
        <fullName evidence="1">Uncharacterized protein</fullName>
    </submittedName>
</protein>